<gene>
    <name evidence="2" type="ORF">NPIL_624221</name>
</gene>
<evidence type="ECO:0000313" key="3">
    <source>
        <dbReference type="Proteomes" id="UP000887013"/>
    </source>
</evidence>
<feature type="region of interest" description="Disordered" evidence="1">
    <location>
        <begin position="23"/>
        <end position="48"/>
    </location>
</feature>
<keyword evidence="3" id="KW-1185">Reference proteome</keyword>
<reference evidence="2" key="1">
    <citation type="submission" date="2020-08" db="EMBL/GenBank/DDBJ databases">
        <title>Multicomponent nature underlies the extraordinary mechanical properties of spider dragline silk.</title>
        <authorList>
            <person name="Kono N."/>
            <person name="Nakamura H."/>
            <person name="Mori M."/>
            <person name="Yoshida Y."/>
            <person name="Ohtoshi R."/>
            <person name="Malay A.D."/>
            <person name="Moran D.A.P."/>
            <person name="Tomita M."/>
            <person name="Numata K."/>
            <person name="Arakawa K."/>
        </authorList>
    </citation>
    <scope>NUCLEOTIDE SEQUENCE</scope>
</reference>
<accession>A0A8X6IV15</accession>
<name>A0A8X6IV15_NEPPI</name>
<evidence type="ECO:0000256" key="1">
    <source>
        <dbReference type="SAM" id="MobiDB-lite"/>
    </source>
</evidence>
<organism evidence="2 3">
    <name type="scientific">Nephila pilipes</name>
    <name type="common">Giant wood spider</name>
    <name type="synonym">Nephila maculata</name>
    <dbReference type="NCBI Taxonomy" id="299642"/>
    <lineage>
        <taxon>Eukaryota</taxon>
        <taxon>Metazoa</taxon>
        <taxon>Ecdysozoa</taxon>
        <taxon>Arthropoda</taxon>
        <taxon>Chelicerata</taxon>
        <taxon>Arachnida</taxon>
        <taxon>Araneae</taxon>
        <taxon>Araneomorphae</taxon>
        <taxon>Entelegynae</taxon>
        <taxon>Araneoidea</taxon>
        <taxon>Nephilidae</taxon>
        <taxon>Nephila</taxon>
    </lineage>
</organism>
<comment type="caution">
    <text evidence="2">The sequence shown here is derived from an EMBL/GenBank/DDBJ whole genome shotgun (WGS) entry which is preliminary data.</text>
</comment>
<dbReference type="EMBL" id="BMAW01047522">
    <property type="protein sequence ID" value="GFS61287.1"/>
    <property type="molecule type" value="Genomic_DNA"/>
</dbReference>
<dbReference type="AlphaFoldDB" id="A0A8X6IV15"/>
<proteinExistence type="predicted"/>
<protein>
    <submittedName>
        <fullName evidence="2">Uncharacterized protein</fullName>
    </submittedName>
</protein>
<sequence>MRDTLESELYPINRCEAYDKITNHQQKGKQISKRSSETVAAKPTSPRAVIQRQNSLDEILQIRKNLDETSLNV</sequence>
<evidence type="ECO:0000313" key="2">
    <source>
        <dbReference type="EMBL" id="GFS61287.1"/>
    </source>
</evidence>
<dbReference type="Proteomes" id="UP000887013">
    <property type="component" value="Unassembled WGS sequence"/>
</dbReference>